<protein>
    <submittedName>
        <fullName evidence="2">Membrane protein</fullName>
    </submittedName>
</protein>
<comment type="caution">
    <text evidence="2">The sequence shown here is derived from an EMBL/GenBank/DDBJ whole genome shotgun (WGS) entry which is preliminary data.</text>
</comment>
<keyword evidence="1" id="KW-0812">Transmembrane</keyword>
<feature type="transmembrane region" description="Helical" evidence="1">
    <location>
        <begin position="133"/>
        <end position="155"/>
    </location>
</feature>
<gene>
    <name evidence="2" type="ORF">GCM10011496_33500</name>
</gene>
<dbReference type="RefSeq" id="WP_188709660.1">
    <property type="nucleotide sequence ID" value="NZ_BMIG01000015.1"/>
</dbReference>
<organism evidence="2 3">
    <name type="scientific">Polaromonas eurypsychrophila</name>
    <dbReference type="NCBI Taxonomy" id="1614635"/>
    <lineage>
        <taxon>Bacteria</taxon>
        <taxon>Pseudomonadati</taxon>
        <taxon>Pseudomonadota</taxon>
        <taxon>Betaproteobacteria</taxon>
        <taxon>Burkholderiales</taxon>
        <taxon>Comamonadaceae</taxon>
        <taxon>Polaromonas</taxon>
    </lineage>
</organism>
<feature type="transmembrane region" description="Helical" evidence="1">
    <location>
        <begin position="6"/>
        <end position="30"/>
    </location>
</feature>
<feature type="transmembrane region" description="Helical" evidence="1">
    <location>
        <begin position="90"/>
        <end position="112"/>
    </location>
</feature>
<feature type="transmembrane region" description="Helical" evidence="1">
    <location>
        <begin position="51"/>
        <end position="70"/>
    </location>
</feature>
<keyword evidence="1" id="KW-0472">Membrane</keyword>
<keyword evidence="1" id="KW-1133">Transmembrane helix</keyword>
<evidence type="ECO:0000256" key="1">
    <source>
        <dbReference type="SAM" id="Phobius"/>
    </source>
</evidence>
<keyword evidence="3" id="KW-1185">Reference proteome</keyword>
<dbReference type="Proteomes" id="UP000620596">
    <property type="component" value="Unassembled WGS sequence"/>
</dbReference>
<accession>A0A916SPM5</accession>
<dbReference type="AlphaFoldDB" id="A0A916SPM5"/>
<dbReference type="EMBL" id="BMIG01000015">
    <property type="protein sequence ID" value="GGB09880.1"/>
    <property type="molecule type" value="Genomic_DNA"/>
</dbReference>
<evidence type="ECO:0000313" key="3">
    <source>
        <dbReference type="Proteomes" id="UP000620596"/>
    </source>
</evidence>
<reference evidence="2" key="2">
    <citation type="submission" date="2020-09" db="EMBL/GenBank/DDBJ databases">
        <authorList>
            <person name="Sun Q."/>
            <person name="Zhou Y."/>
        </authorList>
    </citation>
    <scope>NUCLEOTIDE SEQUENCE</scope>
    <source>
        <strain evidence="2">CGMCC 1.15322</strain>
    </source>
</reference>
<sequence length="156" mass="17107">MYDAVKLIHLVAAIVWIGGMTFMLIALRPAAFAMLEAQPRARLMGQVWQRFFLLVLISIVALFTTGTNLYTTAFRAVKAATGAGGVPLGWNLMLGIGIVMILIFGHIYFAGFRKFKRAVAAAEWSLAAKAAEQIHLMTVINFVLGWLAIAAVRLIR</sequence>
<name>A0A916SPM5_9BURK</name>
<evidence type="ECO:0000313" key="2">
    <source>
        <dbReference type="EMBL" id="GGB09880.1"/>
    </source>
</evidence>
<proteinExistence type="predicted"/>
<reference evidence="2" key="1">
    <citation type="journal article" date="2014" name="Int. J. Syst. Evol. Microbiol.">
        <title>Complete genome sequence of Corynebacterium casei LMG S-19264T (=DSM 44701T), isolated from a smear-ripened cheese.</title>
        <authorList>
            <consortium name="US DOE Joint Genome Institute (JGI-PGF)"/>
            <person name="Walter F."/>
            <person name="Albersmeier A."/>
            <person name="Kalinowski J."/>
            <person name="Ruckert C."/>
        </authorList>
    </citation>
    <scope>NUCLEOTIDE SEQUENCE</scope>
    <source>
        <strain evidence="2">CGMCC 1.15322</strain>
    </source>
</reference>